<evidence type="ECO:0000256" key="4">
    <source>
        <dbReference type="ARBA" id="ARBA00022692"/>
    </source>
</evidence>
<feature type="transmembrane region" description="Helical" evidence="9">
    <location>
        <begin position="34"/>
        <end position="55"/>
    </location>
</feature>
<evidence type="ECO:0000256" key="5">
    <source>
        <dbReference type="ARBA" id="ARBA00022927"/>
    </source>
</evidence>
<dbReference type="EMBL" id="LEOY01000016">
    <property type="protein sequence ID" value="RBR28223.1"/>
    <property type="molecule type" value="Genomic_DNA"/>
</dbReference>
<dbReference type="GO" id="GO:0008320">
    <property type="term" value="F:protein transmembrane transporter activity"/>
    <property type="evidence" value="ECO:0007669"/>
    <property type="project" value="UniProtKB-UniRule"/>
</dbReference>
<evidence type="ECO:0000313" key="16">
    <source>
        <dbReference type="Proteomes" id="UP000252800"/>
    </source>
</evidence>
<evidence type="ECO:0000256" key="1">
    <source>
        <dbReference type="ARBA" id="ARBA00004370"/>
    </source>
</evidence>
<sequence length="56" mass="6615">MKFIKSVIDEMKRVTWPTKQQLRKDTIVVIETSIIFTVMFFVMDTVIQNLLALILK</sequence>
<keyword evidence="3 9" id="KW-1003">Cell membrane</keyword>
<dbReference type="InterPro" id="IPR001901">
    <property type="entry name" value="Translocase_SecE/Sec61-g"/>
</dbReference>
<evidence type="ECO:0000313" key="14">
    <source>
        <dbReference type="Proteomes" id="UP000196074"/>
    </source>
</evidence>
<dbReference type="Proteomes" id="UP000196074">
    <property type="component" value="Unassembled WGS sequence"/>
</dbReference>
<dbReference type="HAMAP" id="MF_00422">
    <property type="entry name" value="SecE"/>
    <property type="match status" value="1"/>
</dbReference>
<dbReference type="EMBL" id="JABAFV010000005">
    <property type="protein sequence ID" value="NME49500.1"/>
    <property type="molecule type" value="Genomic_DNA"/>
</dbReference>
<accession>A0A0H2Q8H8</accession>
<comment type="similarity">
    <text evidence="9">Belongs to the SecE/SEC61-gamma family.</text>
</comment>
<keyword evidence="2 9" id="KW-0813">Transport</keyword>
<dbReference type="GO" id="GO:0065002">
    <property type="term" value="P:intracellular protein transmembrane transport"/>
    <property type="evidence" value="ECO:0007669"/>
    <property type="project" value="UniProtKB-UniRule"/>
</dbReference>
<reference evidence="10 17" key="5">
    <citation type="submission" date="2020-04" db="EMBL/GenBank/DDBJ databases">
        <authorList>
            <person name="Hitch T.C.A."/>
            <person name="Wylensek D."/>
            <person name="Clavel T."/>
        </authorList>
    </citation>
    <scope>NUCLEOTIDE SEQUENCE [LARGE SCALE GENOMIC DNA]</scope>
    <source>
        <strain evidence="10 17">WCA-380-WT-3C</strain>
    </source>
</reference>
<dbReference type="Proteomes" id="UP000252800">
    <property type="component" value="Unassembled WGS sequence"/>
</dbReference>
<evidence type="ECO:0000313" key="17">
    <source>
        <dbReference type="Proteomes" id="UP000588071"/>
    </source>
</evidence>
<comment type="function">
    <text evidence="9">Essential subunit of the Sec protein translocation channel SecYEG. Clamps together the 2 halves of SecY. May contact the channel plug during translocation.</text>
</comment>
<proteinExistence type="inferred from homology"/>
<dbReference type="Proteomes" id="UP000196503">
    <property type="component" value="Unassembled WGS sequence"/>
</dbReference>
<evidence type="ECO:0000256" key="9">
    <source>
        <dbReference type="HAMAP-Rule" id="MF_00422"/>
    </source>
</evidence>
<dbReference type="PANTHER" id="PTHR33910:SF1">
    <property type="entry name" value="PROTEIN TRANSLOCASE SUBUNIT SECE"/>
    <property type="match status" value="1"/>
</dbReference>
<dbReference type="InterPro" id="IPR038379">
    <property type="entry name" value="SecE_sf"/>
</dbReference>
<comment type="caution">
    <text evidence="11">The sequence shown here is derived from an EMBL/GenBank/DDBJ whole genome shotgun (WGS) entry which is preliminary data.</text>
</comment>
<gene>
    <name evidence="9 10" type="primary">secE</name>
    <name evidence="12" type="ORF">A5869_001928</name>
    <name evidence="11" type="ORF">B5E88_08090</name>
    <name evidence="13" type="ORF">EB18_01858</name>
    <name evidence="10" type="ORF">HF857_04410</name>
</gene>
<dbReference type="Proteomes" id="UP000588071">
    <property type="component" value="Unassembled WGS sequence"/>
</dbReference>
<evidence type="ECO:0000256" key="6">
    <source>
        <dbReference type="ARBA" id="ARBA00022989"/>
    </source>
</evidence>
<dbReference type="GO" id="GO:0009306">
    <property type="term" value="P:protein secretion"/>
    <property type="evidence" value="ECO:0007669"/>
    <property type="project" value="UniProtKB-UniRule"/>
</dbReference>
<evidence type="ECO:0000256" key="7">
    <source>
        <dbReference type="ARBA" id="ARBA00023010"/>
    </source>
</evidence>
<name>A0A0H2Q8H8_9ENTE</name>
<evidence type="ECO:0000313" key="13">
    <source>
        <dbReference type="EMBL" id="RBR28223.1"/>
    </source>
</evidence>
<evidence type="ECO:0000313" key="12">
    <source>
        <dbReference type="EMBL" id="OUZ14823.1"/>
    </source>
</evidence>
<reference evidence="11" key="4">
    <citation type="journal article" date="2018" name="BMC Genomics">
        <title>Whole genome sequencing and function prediction of 133 gut anaerobes isolated from chicken caecum in pure cultures.</title>
        <authorList>
            <person name="Medvecky M."/>
            <person name="Cejkova D."/>
            <person name="Polansky O."/>
            <person name="Karasova D."/>
            <person name="Kubasova T."/>
            <person name="Cizek A."/>
            <person name="Rychlik I."/>
        </authorList>
    </citation>
    <scope>NUCLEOTIDE SEQUENCE</scope>
    <source>
        <strain evidence="11">An144</strain>
    </source>
</reference>
<dbReference type="Gene3D" id="1.20.5.1030">
    <property type="entry name" value="Preprotein translocase secy subunit"/>
    <property type="match status" value="1"/>
</dbReference>
<keyword evidence="7 9" id="KW-0811">Translocation</keyword>
<reference evidence="12 15" key="3">
    <citation type="submission" date="2017-05" db="EMBL/GenBank/DDBJ databases">
        <title>The Genome Sequence of Enterococcus faecium 2D5_DIV0622.</title>
        <authorList>
            <consortium name="The Broad Institute Genomics Platform"/>
            <consortium name="The Broad Institute Genomic Center for Infectious Diseases"/>
            <person name="Earl A."/>
            <person name="Manson A."/>
            <person name="Schwartman J."/>
            <person name="Gilmore M."/>
            <person name="Abouelleil A."/>
            <person name="Cao P."/>
            <person name="Chapman S."/>
            <person name="Cusick C."/>
            <person name="Shea T."/>
            <person name="Young S."/>
            <person name="Neafsey D."/>
            <person name="Nusbaum C."/>
            <person name="Birren B."/>
        </authorList>
    </citation>
    <scope>NUCLEOTIDE SEQUENCE [LARGE SCALE GENOMIC DNA]</scope>
    <source>
        <strain evidence="12 15">2D5_DIV0622</strain>
    </source>
</reference>
<comment type="subunit">
    <text evidence="9">Component of the Sec protein translocase complex. Heterotrimer consisting of SecY, SecE and SecG subunits. The heterotrimers can form oligomers, although 1 heterotrimer is thought to be able to translocate proteins. Interacts with the ribosome. Interacts with SecDF, and other proteins may be involved. Interacts with SecA.</text>
</comment>
<dbReference type="PANTHER" id="PTHR33910">
    <property type="entry name" value="PROTEIN TRANSLOCASE SUBUNIT SECE"/>
    <property type="match status" value="1"/>
</dbReference>
<dbReference type="GO" id="GO:0043952">
    <property type="term" value="P:protein transport by the Sec complex"/>
    <property type="evidence" value="ECO:0007669"/>
    <property type="project" value="UniProtKB-UniRule"/>
</dbReference>
<dbReference type="GO" id="GO:0005886">
    <property type="term" value="C:plasma membrane"/>
    <property type="evidence" value="ECO:0007669"/>
    <property type="project" value="UniProtKB-SubCell"/>
</dbReference>
<comment type="subcellular location">
    <subcellularLocation>
        <location evidence="9">Cell membrane</location>
        <topology evidence="9">Single-pass membrane protein</topology>
    </subcellularLocation>
    <subcellularLocation>
        <location evidence="1">Membrane</location>
    </subcellularLocation>
</comment>
<evidence type="ECO:0000256" key="3">
    <source>
        <dbReference type="ARBA" id="ARBA00022475"/>
    </source>
</evidence>
<evidence type="ECO:0000313" key="10">
    <source>
        <dbReference type="EMBL" id="NME49500.1"/>
    </source>
</evidence>
<dbReference type="InterPro" id="IPR005807">
    <property type="entry name" value="SecE_bac"/>
</dbReference>
<dbReference type="AlphaFoldDB" id="A0A0H2Q8H8"/>
<dbReference type="EMBL" id="NIBL01000003">
    <property type="protein sequence ID" value="OUZ14823.1"/>
    <property type="molecule type" value="Genomic_DNA"/>
</dbReference>
<keyword evidence="5 9" id="KW-0653">Protein transport</keyword>
<evidence type="ECO:0000313" key="11">
    <source>
        <dbReference type="EMBL" id="OUQ09978.1"/>
    </source>
</evidence>
<dbReference type="GeneID" id="60871101"/>
<dbReference type="NCBIfam" id="TIGR00964">
    <property type="entry name" value="secE_bact"/>
    <property type="match status" value="1"/>
</dbReference>
<dbReference type="Pfam" id="PF00584">
    <property type="entry name" value="SecE"/>
    <property type="match status" value="1"/>
</dbReference>
<reference evidence="13 16" key="1">
    <citation type="submission" date="2015-06" db="EMBL/GenBank/DDBJ databases">
        <title>The Genome Sequence of Enterococcus cecorum 170AEA1.</title>
        <authorList>
            <consortium name="The Broad Institute Genomics Platform"/>
            <consortium name="The Broad Institute Genome Sequencing Center for Infectious Disease"/>
            <person name="Earl A.M."/>
            <person name="Van Tyne D."/>
            <person name="Lebreton F."/>
            <person name="Saavedra J.T."/>
            <person name="Gilmore M.S."/>
            <person name="Manson McGuire A."/>
            <person name="Clock S."/>
            <person name="Crupain M."/>
            <person name="Rangan U."/>
            <person name="Young S."/>
            <person name="Abouelleil A."/>
            <person name="Cao P."/>
            <person name="Chapman S.B."/>
            <person name="Griggs A."/>
            <person name="Priest M."/>
            <person name="Shea T."/>
            <person name="Wortman J."/>
            <person name="Nusbaum C."/>
            <person name="Birren B."/>
        </authorList>
    </citation>
    <scope>NUCLEOTIDE SEQUENCE [LARGE SCALE GENOMIC DNA]</scope>
    <source>
        <strain evidence="13 16">170AEA1</strain>
    </source>
</reference>
<evidence type="ECO:0000313" key="15">
    <source>
        <dbReference type="Proteomes" id="UP000196503"/>
    </source>
</evidence>
<dbReference type="GO" id="GO:0006605">
    <property type="term" value="P:protein targeting"/>
    <property type="evidence" value="ECO:0007669"/>
    <property type="project" value="UniProtKB-UniRule"/>
</dbReference>
<protein>
    <recommendedName>
        <fullName evidence="9">Protein translocase subunit SecE</fullName>
    </recommendedName>
</protein>
<dbReference type="EMBL" id="NFLC01000014">
    <property type="protein sequence ID" value="OUQ09978.1"/>
    <property type="molecule type" value="Genomic_DNA"/>
</dbReference>
<keyword evidence="8 9" id="KW-0472">Membrane</keyword>
<evidence type="ECO:0000256" key="2">
    <source>
        <dbReference type="ARBA" id="ARBA00022448"/>
    </source>
</evidence>
<dbReference type="RefSeq" id="WP_016251626.1">
    <property type="nucleotide sequence ID" value="NZ_AP035890.1"/>
</dbReference>
<keyword evidence="4 9" id="KW-0812">Transmembrane</keyword>
<organism evidence="11 14">
    <name type="scientific">Enterococcus cecorum</name>
    <dbReference type="NCBI Taxonomy" id="44008"/>
    <lineage>
        <taxon>Bacteria</taxon>
        <taxon>Bacillati</taxon>
        <taxon>Bacillota</taxon>
        <taxon>Bacilli</taxon>
        <taxon>Lactobacillales</taxon>
        <taxon>Enterococcaceae</taxon>
        <taxon>Enterococcus</taxon>
    </lineage>
</organism>
<reference evidence="14" key="2">
    <citation type="submission" date="2017-04" db="EMBL/GenBank/DDBJ databases">
        <title>Function of individual gut microbiota members based on whole genome sequencing of pure cultures obtained from chicken caecum.</title>
        <authorList>
            <person name="Medvecky M."/>
            <person name="Cejkova D."/>
            <person name="Polansky O."/>
            <person name="Karasova D."/>
            <person name="Kubasova T."/>
            <person name="Cizek A."/>
            <person name="Rychlik I."/>
        </authorList>
    </citation>
    <scope>NUCLEOTIDE SEQUENCE [LARGE SCALE GENOMIC DNA]</scope>
    <source>
        <strain evidence="14">An144</strain>
    </source>
</reference>
<keyword evidence="6 9" id="KW-1133">Transmembrane helix</keyword>
<evidence type="ECO:0000256" key="8">
    <source>
        <dbReference type="ARBA" id="ARBA00023136"/>
    </source>
</evidence>